<accession>A0A3S3RY44</accession>
<dbReference type="SUPFAM" id="SSF53474">
    <property type="entry name" value="alpha/beta-Hydrolases"/>
    <property type="match status" value="1"/>
</dbReference>
<dbReference type="InterPro" id="IPR050471">
    <property type="entry name" value="AB_hydrolase"/>
</dbReference>
<dbReference type="OrthoDB" id="9796770at2"/>
<gene>
    <name evidence="2" type="ORF">EPK99_02900</name>
</gene>
<sequence>MPFHVAPDGCRVHYETFGDRGPKILLTPGLGGDGRFWTGVVRELEHEFRLVVVDHRGAGRSDRPASGYSIGQISADVAGIVAQEGGPMHVVGHSTGGAIAQTLALDYPDSGVSYTISSSWARADERFRTVFLARAALLDAGLAEAYQRLTHVFGHEAVYLELHAESLEAAVAAANTALAPFKVTAARVRMLLEHDRLDDLKHIAAPVQVIAAEGDILTPPELSHIIAAAIARAVLTTLPGAHFHPQARPVQFADVIRRFVTEVTHDS</sequence>
<dbReference type="AlphaFoldDB" id="A0A3S3RY44"/>
<reference evidence="2 3" key="1">
    <citation type="submission" date="2019-01" db="EMBL/GenBank/DDBJ databases">
        <title>The draft genome of Rhizobium sp. 24NR.</title>
        <authorList>
            <person name="Liu L."/>
            <person name="Liang L."/>
            <person name="Shi S."/>
            <person name="Xu L."/>
            <person name="Wang X."/>
            <person name="Li L."/>
            <person name="Zhang X."/>
        </authorList>
    </citation>
    <scope>NUCLEOTIDE SEQUENCE [LARGE SCALE GENOMIC DNA]</scope>
    <source>
        <strain evidence="2 3">24NR</strain>
    </source>
</reference>
<dbReference type="Pfam" id="PF00561">
    <property type="entry name" value="Abhydrolase_1"/>
    <property type="match status" value="1"/>
</dbReference>
<organism evidence="2 3">
    <name type="scientific">Neorhizobium lilium</name>
    <dbReference type="NCBI Taxonomy" id="2503024"/>
    <lineage>
        <taxon>Bacteria</taxon>
        <taxon>Pseudomonadati</taxon>
        <taxon>Pseudomonadota</taxon>
        <taxon>Alphaproteobacteria</taxon>
        <taxon>Hyphomicrobiales</taxon>
        <taxon>Rhizobiaceae</taxon>
        <taxon>Rhizobium/Agrobacterium group</taxon>
        <taxon>Neorhizobium</taxon>
    </lineage>
</organism>
<evidence type="ECO:0000313" key="2">
    <source>
        <dbReference type="EMBL" id="RWX81282.1"/>
    </source>
</evidence>
<name>A0A3S3RY44_9HYPH</name>
<dbReference type="EMBL" id="SBIP01000001">
    <property type="protein sequence ID" value="RWX81282.1"/>
    <property type="molecule type" value="Genomic_DNA"/>
</dbReference>
<dbReference type="InterPro" id="IPR000073">
    <property type="entry name" value="AB_hydrolase_1"/>
</dbReference>
<dbReference type="Proteomes" id="UP000287687">
    <property type="component" value="Unassembled WGS sequence"/>
</dbReference>
<comment type="caution">
    <text evidence="2">The sequence shown here is derived from an EMBL/GenBank/DDBJ whole genome shotgun (WGS) entry which is preliminary data.</text>
</comment>
<protein>
    <submittedName>
        <fullName evidence="2">Alpha/beta fold hydrolase</fullName>
    </submittedName>
</protein>
<dbReference type="RefSeq" id="WP_128441107.1">
    <property type="nucleotide sequence ID" value="NZ_SBIP01000001.1"/>
</dbReference>
<dbReference type="InterPro" id="IPR029058">
    <property type="entry name" value="AB_hydrolase_fold"/>
</dbReference>
<dbReference type="GO" id="GO:0016787">
    <property type="term" value="F:hydrolase activity"/>
    <property type="evidence" value="ECO:0007669"/>
    <property type="project" value="UniProtKB-KW"/>
</dbReference>
<evidence type="ECO:0000259" key="1">
    <source>
        <dbReference type="Pfam" id="PF00561"/>
    </source>
</evidence>
<dbReference type="PANTHER" id="PTHR43433:SF10">
    <property type="entry name" value="AB HYDROLASE-1 DOMAIN-CONTAINING PROTEIN"/>
    <property type="match status" value="1"/>
</dbReference>
<dbReference type="Gene3D" id="3.40.50.1820">
    <property type="entry name" value="alpha/beta hydrolase"/>
    <property type="match status" value="1"/>
</dbReference>
<dbReference type="PANTHER" id="PTHR43433">
    <property type="entry name" value="HYDROLASE, ALPHA/BETA FOLD FAMILY PROTEIN"/>
    <property type="match status" value="1"/>
</dbReference>
<keyword evidence="2" id="KW-0378">Hydrolase</keyword>
<evidence type="ECO:0000313" key="3">
    <source>
        <dbReference type="Proteomes" id="UP000287687"/>
    </source>
</evidence>
<feature type="domain" description="AB hydrolase-1" evidence="1">
    <location>
        <begin position="24"/>
        <end position="243"/>
    </location>
</feature>
<proteinExistence type="predicted"/>
<keyword evidence="3" id="KW-1185">Reference proteome</keyword>